<accession>D4GG93</accession>
<dbReference type="InterPro" id="IPR013978">
    <property type="entry name" value="MEKHLA"/>
</dbReference>
<dbReference type="KEGG" id="pam:PANA_2177"/>
<dbReference type="EMBL" id="CP001875">
    <property type="protein sequence ID" value="ADD77344.1"/>
    <property type="molecule type" value="Genomic_DNA"/>
</dbReference>
<dbReference type="SUPFAM" id="SSF55785">
    <property type="entry name" value="PYP-like sensor domain (PAS domain)"/>
    <property type="match status" value="1"/>
</dbReference>
<keyword evidence="3" id="KW-1185">Reference proteome</keyword>
<dbReference type="InterPro" id="IPR035965">
    <property type="entry name" value="PAS-like_dom_sf"/>
</dbReference>
<protein>
    <recommendedName>
        <fullName evidence="1">MEKHLA domain-containing protein</fullName>
    </recommendedName>
</protein>
<feature type="domain" description="MEKHLA" evidence="1">
    <location>
        <begin position="74"/>
        <end position="209"/>
    </location>
</feature>
<dbReference type="Proteomes" id="UP000001702">
    <property type="component" value="Chromosome"/>
</dbReference>
<dbReference type="AlphaFoldDB" id="D4GG93"/>
<reference evidence="2 3" key="1">
    <citation type="journal article" date="2010" name="J. Bacteriol.">
        <title>Genome sequence of Pantoea ananatis LMG20103, the causative agent of Eucalyptus blight and dieback.</title>
        <authorList>
            <person name="De Maayer P."/>
            <person name="Chan W.Y."/>
            <person name="Venter S.N."/>
            <person name="Toth I.K."/>
            <person name="Birch P.R."/>
            <person name="Joubert F."/>
            <person name="Coutinho T.A."/>
        </authorList>
    </citation>
    <scope>NUCLEOTIDE SEQUENCE [LARGE SCALE GENOMIC DNA]</scope>
    <source>
        <strain evidence="2 3">LMG 20103</strain>
    </source>
</reference>
<dbReference type="Pfam" id="PF08670">
    <property type="entry name" value="MEKHLA"/>
    <property type="match status" value="1"/>
</dbReference>
<evidence type="ECO:0000313" key="3">
    <source>
        <dbReference type="Proteomes" id="UP000001702"/>
    </source>
</evidence>
<name>D4GG93_PANAM</name>
<organism evidence="2 3">
    <name type="scientific">Pantoea ananatis (strain LMG 20103)</name>
    <dbReference type="NCBI Taxonomy" id="706191"/>
    <lineage>
        <taxon>Bacteria</taxon>
        <taxon>Pseudomonadati</taxon>
        <taxon>Pseudomonadota</taxon>
        <taxon>Gammaproteobacteria</taxon>
        <taxon>Enterobacterales</taxon>
        <taxon>Erwiniaceae</taxon>
        <taxon>Pantoea</taxon>
    </lineage>
</organism>
<evidence type="ECO:0000313" key="2">
    <source>
        <dbReference type="EMBL" id="ADD77344.1"/>
    </source>
</evidence>
<gene>
    <name evidence="2" type="ordered locus">PANA_2177</name>
</gene>
<dbReference type="Gene3D" id="3.30.450.20">
    <property type="entry name" value="PAS domain"/>
    <property type="match status" value="1"/>
</dbReference>
<sequence length="220" mass="24745">MRDNPVDRARVVNIPVCIARQCSPELGVPGLHCRVMPLHRCACLIFSAHPATLAPRILPLAKEMIVSTVPPLTLLKRIDERYRSLTGHGLYCPHDIDDRYQWLHEQAPYSILAHSTAADPVFVYANRCALNCFKYSAEEIRQLPSRLSAGPFDREARQRLLDIVRRDGIATGYSGPRVDKQGKSFIIYDGEVWQSDGRDEAGWGQAALFWPSPRHALAAF</sequence>
<dbReference type="eggNOG" id="ENOG5032SCF">
    <property type="taxonomic scope" value="Bacteria"/>
</dbReference>
<evidence type="ECO:0000259" key="1">
    <source>
        <dbReference type="Pfam" id="PF08670"/>
    </source>
</evidence>
<dbReference type="STRING" id="706191.PANA_2177"/>
<dbReference type="HOGENOM" id="CLU_115296_0_0_6"/>
<proteinExistence type="predicted"/>